<dbReference type="Proteomes" id="UP000308600">
    <property type="component" value="Unassembled WGS sequence"/>
</dbReference>
<accession>A0ACD3AIY3</accession>
<organism evidence="1 2">
    <name type="scientific">Pluteus cervinus</name>
    <dbReference type="NCBI Taxonomy" id="181527"/>
    <lineage>
        <taxon>Eukaryota</taxon>
        <taxon>Fungi</taxon>
        <taxon>Dikarya</taxon>
        <taxon>Basidiomycota</taxon>
        <taxon>Agaricomycotina</taxon>
        <taxon>Agaricomycetes</taxon>
        <taxon>Agaricomycetidae</taxon>
        <taxon>Agaricales</taxon>
        <taxon>Pluteineae</taxon>
        <taxon>Pluteaceae</taxon>
        <taxon>Pluteus</taxon>
    </lineage>
</organism>
<evidence type="ECO:0000313" key="1">
    <source>
        <dbReference type="EMBL" id="TFK65471.1"/>
    </source>
</evidence>
<reference evidence="1 2" key="1">
    <citation type="journal article" date="2019" name="Nat. Ecol. Evol.">
        <title>Megaphylogeny resolves global patterns of mushroom evolution.</title>
        <authorList>
            <person name="Varga T."/>
            <person name="Krizsan K."/>
            <person name="Foldi C."/>
            <person name="Dima B."/>
            <person name="Sanchez-Garcia M."/>
            <person name="Sanchez-Ramirez S."/>
            <person name="Szollosi G.J."/>
            <person name="Szarkandi J.G."/>
            <person name="Papp V."/>
            <person name="Albert L."/>
            <person name="Andreopoulos W."/>
            <person name="Angelini C."/>
            <person name="Antonin V."/>
            <person name="Barry K.W."/>
            <person name="Bougher N.L."/>
            <person name="Buchanan P."/>
            <person name="Buyck B."/>
            <person name="Bense V."/>
            <person name="Catcheside P."/>
            <person name="Chovatia M."/>
            <person name="Cooper J."/>
            <person name="Damon W."/>
            <person name="Desjardin D."/>
            <person name="Finy P."/>
            <person name="Geml J."/>
            <person name="Haridas S."/>
            <person name="Hughes K."/>
            <person name="Justo A."/>
            <person name="Karasinski D."/>
            <person name="Kautmanova I."/>
            <person name="Kiss B."/>
            <person name="Kocsube S."/>
            <person name="Kotiranta H."/>
            <person name="LaButti K.M."/>
            <person name="Lechner B.E."/>
            <person name="Liimatainen K."/>
            <person name="Lipzen A."/>
            <person name="Lukacs Z."/>
            <person name="Mihaltcheva S."/>
            <person name="Morgado L.N."/>
            <person name="Niskanen T."/>
            <person name="Noordeloos M.E."/>
            <person name="Ohm R.A."/>
            <person name="Ortiz-Santana B."/>
            <person name="Ovrebo C."/>
            <person name="Racz N."/>
            <person name="Riley R."/>
            <person name="Savchenko A."/>
            <person name="Shiryaev A."/>
            <person name="Soop K."/>
            <person name="Spirin V."/>
            <person name="Szebenyi C."/>
            <person name="Tomsovsky M."/>
            <person name="Tulloss R.E."/>
            <person name="Uehling J."/>
            <person name="Grigoriev I.V."/>
            <person name="Vagvolgyi C."/>
            <person name="Papp T."/>
            <person name="Martin F.M."/>
            <person name="Miettinen O."/>
            <person name="Hibbett D.S."/>
            <person name="Nagy L.G."/>
        </authorList>
    </citation>
    <scope>NUCLEOTIDE SEQUENCE [LARGE SCALE GENOMIC DNA]</scope>
    <source>
        <strain evidence="1 2">NL-1719</strain>
    </source>
</reference>
<keyword evidence="2" id="KW-1185">Reference proteome</keyword>
<protein>
    <submittedName>
        <fullName evidence="1">Alcohol dehydrogenase</fullName>
    </submittedName>
</protein>
<evidence type="ECO:0000313" key="2">
    <source>
        <dbReference type="Proteomes" id="UP000308600"/>
    </source>
</evidence>
<proteinExistence type="predicted"/>
<name>A0ACD3AIY3_9AGAR</name>
<dbReference type="EMBL" id="ML208435">
    <property type="protein sequence ID" value="TFK65471.1"/>
    <property type="molecule type" value="Genomic_DNA"/>
</dbReference>
<sequence>MAPVTNARVIFSKVPEGIPQPGTTTCDTSETIDIENVPLQGGFLVKTLVVSIDPYLRNLMVAPGTKSLLPTYTLGQPLMSYGVGVVVRSDCRDMKAGDHVYGTLPHQQYFVQKDLADLRVLDNTHRLPWSTFVGAAGMPGQTAFYGWKEFSHATRGETVFVSGAAGAVGSFIIQLAKMDGLKVIASAGSDEKVEFVKQLGADVAFNYKEVDTAKVLAENGPINIYWDNVGGPTLDAALEAATQHARFIECGQISGYNTGGAPVKNLMNVVTKCISMNGFMVTSLEKKYVEEFYRVVPEQIAKGKIRHREQVFEGLQNVEEVLRRVLKGETQGKAVVQVATK</sequence>
<gene>
    <name evidence="1" type="ORF">BDN72DRAFT_900649</name>
</gene>